<feature type="region of interest" description="Disordered" evidence="1">
    <location>
        <begin position="680"/>
        <end position="760"/>
    </location>
</feature>
<keyword evidence="4" id="KW-1185">Reference proteome</keyword>
<accession>A0A074SR73</accession>
<keyword evidence="2" id="KW-0472">Membrane</keyword>
<keyword evidence="2 3" id="KW-0812">Transmembrane</keyword>
<feature type="compositionally biased region" description="Polar residues" evidence="1">
    <location>
        <begin position="26"/>
        <end position="57"/>
    </location>
</feature>
<organism evidence="3 4">
    <name type="scientific">Rhizoctonia solani 123E</name>
    <dbReference type="NCBI Taxonomy" id="1423351"/>
    <lineage>
        <taxon>Eukaryota</taxon>
        <taxon>Fungi</taxon>
        <taxon>Dikarya</taxon>
        <taxon>Basidiomycota</taxon>
        <taxon>Agaricomycotina</taxon>
        <taxon>Agaricomycetes</taxon>
        <taxon>Cantharellales</taxon>
        <taxon>Ceratobasidiaceae</taxon>
        <taxon>Rhizoctonia</taxon>
    </lineage>
</organism>
<evidence type="ECO:0000256" key="1">
    <source>
        <dbReference type="SAM" id="MobiDB-lite"/>
    </source>
</evidence>
<reference evidence="3 4" key="1">
    <citation type="submission" date="2013-12" db="EMBL/GenBank/DDBJ databases">
        <authorList>
            <person name="Cubeta M."/>
            <person name="Pakala S."/>
            <person name="Fedorova N."/>
            <person name="Thomas E."/>
            <person name="Dean R."/>
            <person name="Jabaji S."/>
            <person name="Neate S."/>
            <person name="Toda T."/>
            <person name="Tavantzis S."/>
            <person name="Vilgalys R."/>
            <person name="Bharathan N."/>
            <person name="Pakala S."/>
            <person name="Losada L.S."/>
            <person name="Zafar N."/>
            <person name="Nierman W."/>
        </authorList>
    </citation>
    <scope>NUCLEOTIDE SEQUENCE [LARGE SCALE GENOMIC DNA]</scope>
    <source>
        <strain evidence="3 4">123E</strain>
    </source>
</reference>
<name>A0A074SR73_9AGAM</name>
<dbReference type="STRING" id="1423351.A0A074SR73"/>
<comment type="caution">
    <text evidence="3">The sequence shown here is derived from an EMBL/GenBank/DDBJ whole genome shotgun (WGS) entry which is preliminary data.</text>
</comment>
<evidence type="ECO:0000313" key="4">
    <source>
        <dbReference type="Proteomes" id="UP000027456"/>
    </source>
</evidence>
<dbReference type="AlphaFoldDB" id="A0A074SR73"/>
<evidence type="ECO:0000256" key="2">
    <source>
        <dbReference type="SAM" id="Phobius"/>
    </source>
</evidence>
<proteinExistence type="predicted"/>
<feature type="region of interest" description="Disordered" evidence="1">
    <location>
        <begin position="1"/>
        <end position="62"/>
    </location>
</feature>
<dbReference type="OrthoDB" id="10039566at2759"/>
<feature type="compositionally biased region" description="Acidic residues" evidence="1">
    <location>
        <begin position="702"/>
        <end position="723"/>
    </location>
</feature>
<dbReference type="HOGENOM" id="CLU_014996_0_0_1"/>
<feature type="compositionally biased region" description="Basic and acidic residues" evidence="1">
    <location>
        <begin position="735"/>
        <end position="745"/>
    </location>
</feature>
<keyword evidence="2" id="KW-1133">Transmembrane helix</keyword>
<sequence>MRISGCDLPPSAVRSRVTRCQRPDRNSNTQMHTPGNAPATEQTPLLSSSNTTDTTPAQDCRPKVQQHTRVPWTYHVGTLAFVILSFVLCLIVTIIFTVHAYVSPLLRTEPSVLAQRSLVYEGPSRFNVLNYTSDGIWCEVTGAATIDASRTLGLSSNRFTDKLVGWAARRVGSVTVSTSRVQIFSYDNTYLAALELPTITLPLSTKYPPQLQPITVQVLLRPAKNVDDIVKFASHSWETGVGELRVHVDKGLIVGGNRSSGWRKWIHVEKHDIGVILRLEIPPIPGIPPAPPNGPRPTPDLASLVYLQSYRVLPPPPTLRLVGTATLPNPLPSILQGAIALSLPFVVSLPPIDSKNPLPIARVETAPLGLTTPNISLAISGHVLPLPSSSSSIAPVSRFASDFLAARPSPVLITTDFLRDLGILGELTVKAEFPASAERPDLLRDVQISNMRIVLRGEQIFASAFVRAHIVPPTSLLDIHINATRVWPDLLVYDGPAPQLWPFNNPNSRAYSGVEYDEQWTEPDPMPLPRPLPRNAFARIRPDSWIIAHTQVSDDQHDDNEGQGVWVHAQVSDVPLDVLPGRDGELRAFIRKVLFNPGGAQAGVAGISAVAARVGGLVVGSKESGELEMYGLPLRGETWVGKKSMLGWDLPSPEDSIPLPTIPAIPTRIPTALPHIPVPTFISEPPRRPTSVPVPQPKVEPEPEAELEAEPYEDLNDEYDYEYWPEPASETESVPEPKPKPKPPVEDWSTFDGGRDDSDGRAIYQVQSSEELWQIGVAY</sequence>
<evidence type="ECO:0000313" key="3">
    <source>
        <dbReference type="EMBL" id="KEP52517.1"/>
    </source>
</evidence>
<gene>
    <name evidence="3" type="ORF">V565_044140</name>
</gene>
<dbReference type="Proteomes" id="UP000027456">
    <property type="component" value="Unassembled WGS sequence"/>
</dbReference>
<dbReference type="EMBL" id="AZST01000101">
    <property type="protein sequence ID" value="KEP52517.1"/>
    <property type="molecule type" value="Genomic_DNA"/>
</dbReference>
<protein>
    <submittedName>
        <fullName evidence="3">Putative transmembrane protein</fullName>
    </submittedName>
</protein>
<feature type="transmembrane region" description="Helical" evidence="2">
    <location>
        <begin position="79"/>
        <end position="102"/>
    </location>
</feature>